<dbReference type="EMBL" id="JAVRRT010000002">
    <property type="protein sequence ID" value="KAK5174642.1"/>
    <property type="molecule type" value="Genomic_DNA"/>
</dbReference>
<protein>
    <submittedName>
        <fullName evidence="3">Ubiquitin ligase (Cullin) of SCF</fullName>
    </submittedName>
</protein>
<dbReference type="Gene3D" id="1.20.1310.10">
    <property type="entry name" value="Cullin Repeats"/>
    <property type="match status" value="1"/>
</dbReference>
<keyword evidence="4" id="KW-1185">Reference proteome</keyword>
<dbReference type="InterPro" id="IPR016159">
    <property type="entry name" value="Cullin_repeat-like_dom_sf"/>
</dbReference>
<dbReference type="SUPFAM" id="SSF74788">
    <property type="entry name" value="Cullin repeat-like"/>
    <property type="match status" value="1"/>
</dbReference>
<dbReference type="InterPro" id="IPR001373">
    <property type="entry name" value="Cullin_N"/>
</dbReference>
<reference evidence="3 4" key="1">
    <citation type="submission" date="2023-08" db="EMBL/GenBank/DDBJ databases">
        <title>Black Yeasts Isolated from many extreme environments.</title>
        <authorList>
            <person name="Coleine C."/>
            <person name="Stajich J.E."/>
            <person name="Selbmann L."/>
        </authorList>
    </citation>
    <scope>NUCLEOTIDE SEQUENCE [LARGE SCALE GENOMIC DNA]</scope>
    <source>
        <strain evidence="3 4">CCFEE 5935</strain>
    </source>
</reference>
<feature type="domain" description="Cullin N-terminal" evidence="2">
    <location>
        <begin position="54"/>
        <end position="210"/>
    </location>
</feature>
<sequence length="216" mass="24534">MSTTEESLERVPYRPNCSLCTYFARHDQQQPSASAHPSIYQPSHLPRHETDAVWDLLREAVAQIISNPSFLDHRDYISLYNTIYNFSSRPADTGGGAAHHYAHEFLEFLYLRLDETLTAYVEGVKEVLALEGDDGALLDFYGETWRKFREGARVNASLFSSVHRGWVEKRFERSIGALGIEGLHFMRWKKGLGVDGEDSVVRAALRRAEGKRDVTA</sequence>
<dbReference type="GeneID" id="89923071"/>
<keyword evidence="3" id="KW-0436">Ligase</keyword>
<organism evidence="3 4">
    <name type="scientific">Saxophila tyrrhenica</name>
    <dbReference type="NCBI Taxonomy" id="1690608"/>
    <lineage>
        <taxon>Eukaryota</taxon>
        <taxon>Fungi</taxon>
        <taxon>Dikarya</taxon>
        <taxon>Ascomycota</taxon>
        <taxon>Pezizomycotina</taxon>
        <taxon>Dothideomycetes</taxon>
        <taxon>Dothideomycetidae</taxon>
        <taxon>Mycosphaerellales</taxon>
        <taxon>Extremaceae</taxon>
        <taxon>Saxophila</taxon>
    </lineage>
</organism>
<dbReference type="Pfam" id="PF00888">
    <property type="entry name" value="Cullin"/>
    <property type="match status" value="1"/>
</dbReference>
<dbReference type="Proteomes" id="UP001337655">
    <property type="component" value="Unassembled WGS sequence"/>
</dbReference>
<dbReference type="GO" id="GO:0016874">
    <property type="term" value="F:ligase activity"/>
    <property type="evidence" value="ECO:0007669"/>
    <property type="project" value="UniProtKB-KW"/>
</dbReference>
<evidence type="ECO:0000313" key="3">
    <source>
        <dbReference type="EMBL" id="KAK5174642.1"/>
    </source>
</evidence>
<gene>
    <name evidence="3" type="primary">CDC53_2</name>
    <name evidence="3" type="ORF">LTR77_001724</name>
</gene>
<evidence type="ECO:0000313" key="4">
    <source>
        <dbReference type="Proteomes" id="UP001337655"/>
    </source>
</evidence>
<name>A0AAV9PQN7_9PEZI</name>
<comment type="caution">
    <text evidence="3">The sequence shown here is derived from an EMBL/GenBank/DDBJ whole genome shotgun (WGS) entry which is preliminary data.</text>
</comment>
<evidence type="ECO:0000256" key="1">
    <source>
        <dbReference type="ARBA" id="ARBA00006019"/>
    </source>
</evidence>
<accession>A0AAV9PQN7</accession>
<dbReference type="RefSeq" id="XP_064663311.1">
    <property type="nucleotide sequence ID" value="XM_064798984.1"/>
</dbReference>
<evidence type="ECO:0000259" key="2">
    <source>
        <dbReference type="Pfam" id="PF00888"/>
    </source>
</evidence>
<dbReference type="AlphaFoldDB" id="A0AAV9PQN7"/>
<proteinExistence type="inferred from homology"/>
<comment type="similarity">
    <text evidence="1">Belongs to the cullin family.</text>
</comment>